<dbReference type="Pfam" id="PF10222">
    <property type="entry name" value="DUF2152"/>
    <property type="match status" value="2"/>
</dbReference>
<dbReference type="InterPro" id="IPR018795">
    <property type="entry name" value="K2013-like"/>
</dbReference>
<organism evidence="8 9">
    <name type="scientific">Diploscapter pachys</name>
    <dbReference type="NCBI Taxonomy" id="2018661"/>
    <lineage>
        <taxon>Eukaryota</taxon>
        <taxon>Metazoa</taxon>
        <taxon>Ecdysozoa</taxon>
        <taxon>Nematoda</taxon>
        <taxon>Chromadorea</taxon>
        <taxon>Rhabditida</taxon>
        <taxon>Rhabditina</taxon>
        <taxon>Rhabditomorpha</taxon>
        <taxon>Rhabditoidea</taxon>
        <taxon>Rhabditidae</taxon>
        <taxon>Diploscapter</taxon>
    </lineage>
</organism>
<dbReference type="AlphaFoldDB" id="A0A2A2J3S4"/>
<evidence type="ECO:0000256" key="5">
    <source>
        <dbReference type="ARBA" id="ARBA00023136"/>
    </source>
</evidence>
<dbReference type="PANTHER" id="PTHR31386:SF2">
    <property type="entry name" value="SIMILAR TO RIKEN CDNA 2510039O18"/>
    <property type="match status" value="1"/>
</dbReference>
<reference evidence="8 9" key="1">
    <citation type="journal article" date="2017" name="Curr. Biol.">
        <title>Genome architecture and evolution of a unichromosomal asexual nematode.</title>
        <authorList>
            <person name="Fradin H."/>
            <person name="Zegar C."/>
            <person name="Gutwein M."/>
            <person name="Lucas J."/>
            <person name="Kovtun M."/>
            <person name="Corcoran D."/>
            <person name="Baugh L.R."/>
            <person name="Kiontke K."/>
            <person name="Gunsalus K."/>
            <person name="Fitch D.H."/>
            <person name="Piano F."/>
        </authorList>
    </citation>
    <scope>NUCLEOTIDE SEQUENCE [LARGE SCALE GENOMIC DNA]</scope>
    <source>
        <strain evidence="8">PF1309</strain>
    </source>
</reference>
<evidence type="ECO:0000256" key="7">
    <source>
        <dbReference type="SAM" id="Phobius"/>
    </source>
</evidence>
<sequence>MTSPHWVKLIERQAERLQFEERLHYVLRNLKAKRRLLGIACCIIFIVYWFASSGRGPSVSSAQQCINDRVRSWKRDIEDGNAALGEDAVRFIGNGHFGVDMFGEIWLSSNGSRILSVQSGFYAQVDVSFEDSTVSPAEETISHFDNGIWRRIKCAIVDDDCTCVTTTSYVHRTRPDVFIEEMLVMNPTRNAITVNIDRKRPRDRWTSNKSGSEAEVFTRDFYTTSTGIICSTAPGRFTVLHKREEILRFTCIVQQKLLKSPTLNKSIIDQYSLIHGTSSNTLDNEHKEAWRKLNKPHFYLSPSKAPNVLRPSRINATRYVVLSNVKAPTFETDKNWETPQKMLRLAEIWLLTLEKKGCAKRLEQGAEGVSEALVLSLSGASMQDDHLEIAFDPSELHRPLAFGPIYVTKDAYANVKILIDEENRPYFEVNGSENLFVCDAGCLDPPIGVKHQPQNVAMKVTKPLTSLLYISPNKKHLEQLRTGSDSSGIPTLVWILIIVLIVAFHLFLAQLLWNEWKKGDMTPYNPYLRSRYSYQRSH</sequence>
<evidence type="ECO:0000256" key="4">
    <source>
        <dbReference type="ARBA" id="ARBA00022989"/>
    </source>
</evidence>
<evidence type="ECO:0000256" key="6">
    <source>
        <dbReference type="ARBA" id="ARBA00023180"/>
    </source>
</evidence>
<name>A0A2A2J3S4_9BILA</name>
<keyword evidence="6" id="KW-0325">Glycoprotein</keyword>
<feature type="transmembrane region" description="Helical" evidence="7">
    <location>
        <begin position="35"/>
        <end position="51"/>
    </location>
</feature>
<keyword evidence="4 7" id="KW-1133">Transmembrane helix</keyword>
<comment type="caution">
    <text evidence="8">The sequence shown here is derived from an EMBL/GenBank/DDBJ whole genome shotgun (WGS) entry which is preliminary data.</text>
</comment>
<keyword evidence="3" id="KW-0732">Signal</keyword>
<protein>
    <submittedName>
        <fullName evidence="8">Uncharacterized protein</fullName>
    </submittedName>
</protein>
<comment type="subcellular location">
    <subcellularLocation>
        <location evidence="1">Membrane</location>
        <topology evidence="1">Single-pass type I membrane protein</topology>
    </subcellularLocation>
</comment>
<dbReference type="STRING" id="2018661.A0A2A2J3S4"/>
<dbReference type="PANTHER" id="PTHR31386">
    <property type="entry name" value="UNCHARACTERIZED PROTEIN KIAA2013"/>
    <property type="match status" value="1"/>
</dbReference>
<feature type="transmembrane region" description="Helical" evidence="7">
    <location>
        <begin position="492"/>
        <end position="513"/>
    </location>
</feature>
<evidence type="ECO:0000256" key="3">
    <source>
        <dbReference type="ARBA" id="ARBA00022729"/>
    </source>
</evidence>
<keyword evidence="9" id="KW-1185">Reference proteome</keyword>
<evidence type="ECO:0000256" key="2">
    <source>
        <dbReference type="ARBA" id="ARBA00022692"/>
    </source>
</evidence>
<dbReference type="Proteomes" id="UP000218231">
    <property type="component" value="Unassembled WGS sequence"/>
</dbReference>
<dbReference type="GO" id="GO:0016020">
    <property type="term" value="C:membrane"/>
    <property type="evidence" value="ECO:0007669"/>
    <property type="project" value="UniProtKB-SubCell"/>
</dbReference>
<evidence type="ECO:0000313" key="8">
    <source>
        <dbReference type="EMBL" id="PAV56254.1"/>
    </source>
</evidence>
<accession>A0A2A2J3S4</accession>
<evidence type="ECO:0000313" key="9">
    <source>
        <dbReference type="Proteomes" id="UP000218231"/>
    </source>
</evidence>
<gene>
    <name evidence="8" type="ORF">WR25_15694</name>
</gene>
<dbReference type="EMBL" id="LIAE01010710">
    <property type="protein sequence ID" value="PAV56254.1"/>
    <property type="molecule type" value="Genomic_DNA"/>
</dbReference>
<proteinExistence type="predicted"/>
<evidence type="ECO:0000256" key="1">
    <source>
        <dbReference type="ARBA" id="ARBA00004479"/>
    </source>
</evidence>
<dbReference type="OrthoDB" id="10017443at2759"/>
<keyword evidence="2 7" id="KW-0812">Transmembrane</keyword>
<keyword evidence="5 7" id="KW-0472">Membrane</keyword>